<accession>A0ABV7FQ95</accession>
<dbReference type="Pfam" id="PF20330">
    <property type="entry name" value="DUF6625"/>
    <property type="match status" value="1"/>
</dbReference>
<dbReference type="RefSeq" id="WP_376919585.1">
    <property type="nucleotide sequence ID" value="NZ_JBHRSW010000011.1"/>
</dbReference>
<sequence length="348" mass="41805">MKYHIFLFVEYSLHKLLNAFKLFNLFARKQHMSMRPKISVVLPYYGQFPIWIEAFLRSCAFNEEMEWLIYTDITPPNYQPKNVRFIHFPKTKLVELIEAKTGIKHALKNPYKLCDFKPLYGHIFEDDIVGQEYWGHCDMDVIWGDMTRFLQKIKYTKYDIVSTRPNAISGHFTLYRNITSLNHYYKHVPNYQQAFTQDFGQGFDEGYFSFHLFNEIKNGQCAFKPYWKKRNCLDRGELKHLPHGWYWQSGKIKNTLGFSANYLHMIDWKRKLKTVNLHNIPTLDRFKIEERQISTLKPVWPFRWKSLKENTRQGLWRYLKLQSSLLQDSALTKDQPNVSKRYRVLGKN</sequence>
<name>A0ABV7FQ95_9ALTE</name>
<comment type="caution">
    <text evidence="1">The sequence shown here is derived from an EMBL/GenBank/DDBJ whole genome shotgun (WGS) entry which is preliminary data.</text>
</comment>
<protein>
    <submittedName>
        <fullName evidence="1">DUF6625 family protein</fullName>
    </submittedName>
</protein>
<gene>
    <name evidence="1" type="ORF">ACFOHL_07425</name>
</gene>
<organism evidence="1 2">
    <name type="scientific">Agaribacter flavus</name>
    <dbReference type="NCBI Taxonomy" id="1902781"/>
    <lineage>
        <taxon>Bacteria</taxon>
        <taxon>Pseudomonadati</taxon>
        <taxon>Pseudomonadota</taxon>
        <taxon>Gammaproteobacteria</taxon>
        <taxon>Alteromonadales</taxon>
        <taxon>Alteromonadaceae</taxon>
        <taxon>Agaribacter</taxon>
    </lineage>
</organism>
<dbReference type="Proteomes" id="UP001595478">
    <property type="component" value="Unassembled WGS sequence"/>
</dbReference>
<dbReference type="InterPro" id="IPR046733">
    <property type="entry name" value="DUF6625"/>
</dbReference>
<dbReference type="EMBL" id="JBHRSW010000011">
    <property type="protein sequence ID" value="MFC3121448.1"/>
    <property type="molecule type" value="Genomic_DNA"/>
</dbReference>
<reference evidence="2" key="1">
    <citation type="journal article" date="2019" name="Int. J. Syst. Evol. Microbiol.">
        <title>The Global Catalogue of Microorganisms (GCM) 10K type strain sequencing project: providing services to taxonomists for standard genome sequencing and annotation.</title>
        <authorList>
            <consortium name="The Broad Institute Genomics Platform"/>
            <consortium name="The Broad Institute Genome Sequencing Center for Infectious Disease"/>
            <person name="Wu L."/>
            <person name="Ma J."/>
        </authorList>
    </citation>
    <scope>NUCLEOTIDE SEQUENCE [LARGE SCALE GENOMIC DNA]</scope>
    <source>
        <strain evidence="2">KCTC 52473</strain>
    </source>
</reference>
<proteinExistence type="predicted"/>
<evidence type="ECO:0000313" key="2">
    <source>
        <dbReference type="Proteomes" id="UP001595478"/>
    </source>
</evidence>
<evidence type="ECO:0000313" key="1">
    <source>
        <dbReference type="EMBL" id="MFC3121448.1"/>
    </source>
</evidence>
<keyword evidence="2" id="KW-1185">Reference proteome</keyword>